<dbReference type="AlphaFoldDB" id="A0A9Q2ZN74"/>
<keyword evidence="3" id="KW-0238">DNA-binding</keyword>
<evidence type="ECO:0000313" key="7">
    <source>
        <dbReference type="Proteomes" id="UP000709437"/>
    </source>
</evidence>
<keyword evidence="4" id="KW-0804">Transcription</keyword>
<dbReference type="InterPro" id="IPR046335">
    <property type="entry name" value="LacI/GalR-like_sensor"/>
</dbReference>
<dbReference type="Gene3D" id="3.40.50.2300">
    <property type="match status" value="2"/>
</dbReference>
<dbReference type="SUPFAM" id="SSF47413">
    <property type="entry name" value="lambda repressor-like DNA-binding domains"/>
    <property type="match status" value="1"/>
</dbReference>
<evidence type="ECO:0000256" key="2">
    <source>
        <dbReference type="ARBA" id="ARBA00023015"/>
    </source>
</evidence>
<dbReference type="InterPro" id="IPR010982">
    <property type="entry name" value="Lambda_DNA-bd_dom_sf"/>
</dbReference>
<dbReference type="RefSeq" id="WP_214562151.1">
    <property type="nucleotide sequence ID" value="NZ_JAHEWX010000002.1"/>
</dbReference>
<sequence>MAATLRDVAERCAVSRSLVSLALRGDDGVSRPRRELAVRTADELGLPVGTLARRRAQGAPLVLGVLVTEAANPFHDEALRSARATAETLGFALRVVDGFRDAARLADGLEALHASRGSADGVLGVAVLSSRVAPARLAAVARDLPVAVLGSSGSGLAGLGLDTVRADEESGMRHLVLHLAALGHRRTCFVAESDHPSTTRRAVAHATVSAQLGRPGDHRVDDVDALAADPARIARHLGDGVTAFVATNDATAARLVAIADGAGLALPRMAAVTGFDGTGLGERLDLTSVDQPRVRMGARAVELVVERLRGRRGDRHEVLPTRLLQRGSTARAVAGHQVG</sequence>
<organism evidence="6 7">
    <name type="scientific">Curtobacterium flaccumfaciens pv. flaccumfaciens</name>
    <dbReference type="NCBI Taxonomy" id="138532"/>
    <lineage>
        <taxon>Bacteria</taxon>
        <taxon>Bacillati</taxon>
        <taxon>Actinomycetota</taxon>
        <taxon>Actinomycetes</taxon>
        <taxon>Micrococcales</taxon>
        <taxon>Microbacteriaceae</taxon>
        <taxon>Curtobacterium</taxon>
    </lineage>
</organism>
<evidence type="ECO:0000256" key="4">
    <source>
        <dbReference type="ARBA" id="ARBA00023163"/>
    </source>
</evidence>
<dbReference type="PANTHER" id="PTHR30146:SF148">
    <property type="entry name" value="HTH-TYPE TRANSCRIPTIONAL REPRESSOR PURR-RELATED"/>
    <property type="match status" value="1"/>
</dbReference>
<proteinExistence type="predicted"/>
<reference evidence="6" key="1">
    <citation type="submission" date="2021-05" db="EMBL/GenBank/DDBJ databases">
        <title>Whole genome sequence of Curtobacterium flaccumfaciens pv. flaccumfaciens strain CFBP 3417.</title>
        <authorList>
            <person name="Osdaghi E."/>
            <person name="Taghouti G."/>
            <person name="Portier P."/>
            <person name="Fazliarab A."/>
            <person name="Taghavi S.M."/>
            <person name="Briand M."/>
            <person name="Le-Saux M."/>
            <person name="Jacques M.-A."/>
        </authorList>
    </citation>
    <scope>NUCLEOTIDE SEQUENCE</scope>
    <source>
        <strain evidence="6">CFBP 3417</strain>
    </source>
</reference>
<dbReference type="EMBL" id="JAHEWX010000002">
    <property type="protein sequence ID" value="MBT1540728.1"/>
    <property type="molecule type" value="Genomic_DNA"/>
</dbReference>
<accession>A0A9Q2ZN74</accession>
<gene>
    <name evidence="6" type="ORF">KK103_03060</name>
</gene>
<dbReference type="GO" id="GO:0003700">
    <property type="term" value="F:DNA-binding transcription factor activity"/>
    <property type="evidence" value="ECO:0007669"/>
    <property type="project" value="TreeGrafter"/>
</dbReference>
<evidence type="ECO:0000256" key="1">
    <source>
        <dbReference type="ARBA" id="ARBA00022491"/>
    </source>
</evidence>
<evidence type="ECO:0000313" key="6">
    <source>
        <dbReference type="EMBL" id="MBT1540728.1"/>
    </source>
</evidence>
<dbReference type="SUPFAM" id="SSF53822">
    <property type="entry name" value="Periplasmic binding protein-like I"/>
    <property type="match status" value="1"/>
</dbReference>
<dbReference type="Proteomes" id="UP000709437">
    <property type="component" value="Unassembled WGS sequence"/>
</dbReference>
<keyword evidence="2" id="KW-0805">Transcription regulation</keyword>
<comment type="caution">
    <text evidence="6">The sequence shown here is derived from an EMBL/GenBank/DDBJ whole genome shotgun (WGS) entry which is preliminary data.</text>
</comment>
<dbReference type="InterPro" id="IPR028082">
    <property type="entry name" value="Peripla_BP_I"/>
</dbReference>
<dbReference type="PANTHER" id="PTHR30146">
    <property type="entry name" value="LACI-RELATED TRANSCRIPTIONAL REPRESSOR"/>
    <property type="match status" value="1"/>
</dbReference>
<dbReference type="InterPro" id="IPR000843">
    <property type="entry name" value="HTH_LacI"/>
</dbReference>
<dbReference type="Gene3D" id="1.10.260.40">
    <property type="entry name" value="lambda repressor-like DNA-binding domains"/>
    <property type="match status" value="1"/>
</dbReference>
<feature type="domain" description="HTH lacI-type" evidence="5">
    <location>
        <begin position="2"/>
        <end position="72"/>
    </location>
</feature>
<protein>
    <submittedName>
        <fullName evidence="6">LacI family transcriptional regulator</fullName>
    </submittedName>
</protein>
<evidence type="ECO:0000259" key="5">
    <source>
        <dbReference type="SMART" id="SM00354"/>
    </source>
</evidence>
<keyword evidence="1" id="KW-0678">Repressor</keyword>
<evidence type="ECO:0000256" key="3">
    <source>
        <dbReference type="ARBA" id="ARBA00023125"/>
    </source>
</evidence>
<dbReference type="SMART" id="SM00354">
    <property type="entry name" value="HTH_LACI"/>
    <property type="match status" value="1"/>
</dbReference>
<dbReference type="Pfam" id="PF13377">
    <property type="entry name" value="Peripla_BP_3"/>
    <property type="match status" value="1"/>
</dbReference>
<name>A0A9Q2ZN74_9MICO</name>
<dbReference type="GO" id="GO:0000976">
    <property type="term" value="F:transcription cis-regulatory region binding"/>
    <property type="evidence" value="ECO:0007669"/>
    <property type="project" value="TreeGrafter"/>
</dbReference>